<reference evidence="2" key="1">
    <citation type="submission" date="2023-04" db="EMBL/GenBank/DDBJ databases">
        <title>Black Yeasts Isolated from many extreme environments.</title>
        <authorList>
            <person name="Coleine C."/>
            <person name="Stajich J.E."/>
            <person name="Selbmann L."/>
        </authorList>
    </citation>
    <scope>NUCLEOTIDE SEQUENCE</scope>
    <source>
        <strain evidence="2">CCFEE 5312</strain>
    </source>
</reference>
<dbReference type="Proteomes" id="UP001271007">
    <property type="component" value="Unassembled WGS sequence"/>
</dbReference>
<protein>
    <submittedName>
        <fullName evidence="2">Uncharacterized protein</fullName>
    </submittedName>
</protein>
<evidence type="ECO:0000313" key="3">
    <source>
        <dbReference type="Proteomes" id="UP001271007"/>
    </source>
</evidence>
<accession>A0AAJ0DJQ5</accession>
<keyword evidence="3" id="KW-1185">Reference proteome</keyword>
<sequence>MDTTTYRTLEIAKLRAEVEASRAEAAALSKQNDRLVKDVCDLQGRLSQVLDDTPRDLATSSGIPWRRSVNTPPLDIEPRGLGFHSLAEELLVLVLEHSCGEDVSYWYGARCYAEDFPDLKNLRLACREYAYLPRLMTALFERVCLVRPLEYLELLRSTGLSWQKQYVRRVVFALDKDHVPSVLNVDAGIYAKASREIATRLPRVQALWVDILRQLPKIGSVYIGYMQPQLFEPVLASLGAAGTEIRLLHVDNLRQNRRTEHDFAWTTNGRLDELNLSKLHTLTWTPTAGDSSNESFNVPDPSGKAVIELVKRCSNTIQRLSVGDEFIWVPFEPCLSLPKLNHLYIGNLCGLTIASFTGFLRKSCPSLKRLTMNGPRTAYDKDIGVQEVLDVIRDHPGRLHVEFDRFPSTDIELVDFSHVVGGGTQYASCKEDKEKHIYYSLAMYLSGTGRWNKSMRYCLDYAGEDVEEYDSGVESE</sequence>
<evidence type="ECO:0000256" key="1">
    <source>
        <dbReference type="SAM" id="Coils"/>
    </source>
</evidence>
<comment type="caution">
    <text evidence="2">The sequence shown here is derived from an EMBL/GenBank/DDBJ whole genome shotgun (WGS) entry which is preliminary data.</text>
</comment>
<organism evidence="2 3">
    <name type="scientific">Extremus antarcticus</name>
    <dbReference type="NCBI Taxonomy" id="702011"/>
    <lineage>
        <taxon>Eukaryota</taxon>
        <taxon>Fungi</taxon>
        <taxon>Dikarya</taxon>
        <taxon>Ascomycota</taxon>
        <taxon>Pezizomycotina</taxon>
        <taxon>Dothideomycetes</taxon>
        <taxon>Dothideomycetidae</taxon>
        <taxon>Mycosphaerellales</taxon>
        <taxon>Extremaceae</taxon>
        <taxon>Extremus</taxon>
    </lineage>
</organism>
<feature type="coiled-coil region" evidence="1">
    <location>
        <begin position="11"/>
        <end position="38"/>
    </location>
</feature>
<dbReference type="AlphaFoldDB" id="A0AAJ0DJQ5"/>
<evidence type="ECO:0000313" key="2">
    <source>
        <dbReference type="EMBL" id="KAK3051525.1"/>
    </source>
</evidence>
<proteinExistence type="predicted"/>
<keyword evidence="1" id="KW-0175">Coiled coil</keyword>
<dbReference type="EMBL" id="JAWDJX010000025">
    <property type="protein sequence ID" value="KAK3051525.1"/>
    <property type="molecule type" value="Genomic_DNA"/>
</dbReference>
<name>A0AAJ0DJQ5_9PEZI</name>
<gene>
    <name evidence="2" type="ORF">LTR09_007180</name>
</gene>